<dbReference type="InParanoid" id="A0A167MCU3"/>
<sequence length="184" mass="20580">MEPVIQNQPTRCPVCNGELNSFTVDFQQSTVFMCINYKCSYPFEQHTLGVYFKPSKVKQKKGPRKRRGKKTKIVRGTCSSSSINMDTSVTFPDTSLVVESPHLQIPETSNISPIANNLFDYNSVTSLSPTDIGKENPLGDISVVPLVNIDWLSDEINKLLSDEIPTVFPLNDQNTTEETLQTPH</sequence>
<dbReference type="VEuPathDB" id="FungiDB:PHYBLDRAFT_65470"/>
<dbReference type="RefSeq" id="XP_018290527.1">
    <property type="nucleotide sequence ID" value="XM_018441467.1"/>
</dbReference>
<name>A0A167MCU3_PHYB8</name>
<dbReference type="OrthoDB" id="10440510at2759"/>
<protein>
    <submittedName>
        <fullName evidence="1">Uncharacterized protein</fullName>
    </submittedName>
</protein>
<dbReference type="Proteomes" id="UP000077315">
    <property type="component" value="Unassembled WGS sequence"/>
</dbReference>
<dbReference type="AlphaFoldDB" id="A0A167MCU3"/>
<reference evidence="2" key="1">
    <citation type="submission" date="2015-06" db="EMBL/GenBank/DDBJ databases">
        <title>Expansion of signal transduction pathways in fungi by whole-genome duplication.</title>
        <authorList>
            <consortium name="DOE Joint Genome Institute"/>
            <person name="Corrochano L.M."/>
            <person name="Kuo A."/>
            <person name="Marcet-Houben M."/>
            <person name="Polaino S."/>
            <person name="Salamov A."/>
            <person name="Villalobos J.M."/>
            <person name="Alvarez M.I."/>
            <person name="Avalos J."/>
            <person name="Benito E.P."/>
            <person name="Benoit I."/>
            <person name="Burger G."/>
            <person name="Camino L.P."/>
            <person name="Canovas D."/>
            <person name="Cerda-Olmedo E."/>
            <person name="Cheng J.-F."/>
            <person name="Dominguez A."/>
            <person name="Elias M."/>
            <person name="Eslava A.P."/>
            <person name="Glaser F."/>
            <person name="Grimwood J."/>
            <person name="Gutierrez G."/>
            <person name="Heitman J."/>
            <person name="Henrissat B."/>
            <person name="Iturriaga E.A."/>
            <person name="Lang B.F."/>
            <person name="Lavin J.L."/>
            <person name="Lee S."/>
            <person name="Li W."/>
            <person name="Lindquist E."/>
            <person name="Lopez-Garcia S."/>
            <person name="Luque E.M."/>
            <person name="Marcos A.T."/>
            <person name="Martin J."/>
            <person name="McCluskey K."/>
            <person name="Medina H.R."/>
            <person name="Miralles-Duran A."/>
            <person name="Miyazaki A."/>
            <person name="Munoz-Torres E."/>
            <person name="Oguiza J.A."/>
            <person name="Ohm R."/>
            <person name="Olmedo M."/>
            <person name="Orejas M."/>
            <person name="Ortiz-Castellanos L."/>
            <person name="Pisabarro A.G."/>
            <person name="Rodriguez-Romero J."/>
            <person name="Ruiz-Herrera J."/>
            <person name="Ruiz-Vazquez R."/>
            <person name="Sanz C."/>
            <person name="Schackwitz W."/>
            <person name="Schmutz J."/>
            <person name="Shahriari M."/>
            <person name="Shelest E."/>
            <person name="Silva-Franco F."/>
            <person name="Soanes D."/>
            <person name="Syed K."/>
            <person name="Tagua V.G."/>
            <person name="Talbot N.J."/>
            <person name="Thon M."/>
            <person name="De vries R.P."/>
            <person name="Wiebenga A."/>
            <person name="Yadav J.S."/>
            <person name="Braun E.L."/>
            <person name="Baker S."/>
            <person name="Garre V."/>
            <person name="Horwitz B."/>
            <person name="Torres-Martinez S."/>
            <person name="Idnurm A."/>
            <person name="Herrera-Estrella A."/>
            <person name="Gabaldon T."/>
            <person name="Grigoriev I.V."/>
        </authorList>
    </citation>
    <scope>NUCLEOTIDE SEQUENCE [LARGE SCALE GENOMIC DNA]</scope>
    <source>
        <strain evidence="2">NRRL 1555(-)</strain>
    </source>
</reference>
<evidence type="ECO:0000313" key="2">
    <source>
        <dbReference type="Proteomes" id="UP000077315"/>
    </source>
</evidence>
<dbReference type="GeneID" id="29002373"/>
<proteinExistence type="predicted"/>
<organism evidence="1 2">
    <name type="scientific">Phycomyces blakesleeanus (strain ATCC 8743b / DSM 1359 / FGSC 10004 / NBRC 33097 / NRRL 1555)</name>
    <dbReference type="NCBI Taxonomy" id="763407"/>
    <lineage>
        <taxon>Eukaryota</taxon>
        <taxon>Fungi</taxon>
        <taxon>Fungi incertae sedis</taxon>
        <taxon>Mucoromycota</taxon>
        <taxon>Mucoromycotina</taxon>
        <taxon>Mucoromycetes</taxon>
        <taxon>Mucorales</taxon>
        <taxon>Phycomycetaceae</taxon>
        <taxon>Phycomyces</taxon>
    </lineage>
</organism>
<dbReference type="EMBL" id="KV440983">
    <property type="protein sequence ID" value="OAD72487.1"/>
    <property type="molecule type" value="Genomic_DNA"/>
</dbReference>
<accession>A0A167MCU3</accession>
<keyword evidence="2" id="KW-1185">Reference proteome</keyword>
<evidence type="ECO:0000313" key="1">
    <source>
        <dbReference type="EMBL" id="OAD72487.1"/>
    </source>
</evidence>
<gene>
    <name evidence="1" type="ORF">PHYBLDRAFT_65470</name>
</gene>